<dbReference type="InterPro" id="IPR010730">
    <property type="entry name" value="HET"/>
</dbReference>
<keyword evidence="3" id="KW-1185">Reference proteome</keyword>
<feature type="non-terminal residue" evidence="2">
    <location>
        <position position="509"/>
    </location>
</feature>
<dbReference type="EMBL" id="JAGMWT010000003">
    <property type="protein sequence ID" value="KAH7131809.1"/>
    <property type="molecule type" value="Genomic_DNA"/>
</dbReference>
<dbReference type="OrthoDB" id="2958217at2759"/>
<organism evidence="2 3">
    <name type="scientific">Dendryphion nanum</name>
    <dbReference type="NCBI Taxonomy" id="256645"/>
    <lineage>
        <taxon>Eukaryota</taxon>
        <taxon>Fungi</taxon>
        <taxon>Dikarya</taxon>
        <taxon>Ascomycota</taxon>
        <taxon>Pezizomycotina</taxon>
        <taxon>Dothideomycetes</taxon>
        <taxon>Pleosporomycetidae</taxon>
        <taxon>Pleosporales</taxon>
        <taxon>Torulaceae</taxon>
        <taxon>Dendryphion</taxon>
    </lineage>
</organism>
<dbReference type="Proteomes" id="UP000700596">
    <property type="component" value="Unassembled WGS sequence"/>
</dbReference>
<proteinExistence type="predicted"/>
<protein>
    <submittedName>
        <fullName evidence="2">Heterokaryon incompatibility protein-domain-containing protein</fullName>
    </submittedName>
</protein>
<dbReference type="PANTHER" id="PTHR33112">
    <property type="entry name" value="DOMAIN PROTEIN, PUTATIVE-RELATED"/>
    <property type="match status" value="1"/>
</dbReference>
<name>A0A9P9IUZ4_9PLEO</name>
<evidence type="ECO:0000259" key="1">
    <source>
        <dbReference type="Pfam" id="PF06985"/>
    </source>
</evidence>
<sequence length="509" mass="57741">MELNYSSDGSRLQNVQNSLSALTRSRTPQFLANFQKSHQNKNEIHTYKPHATRNRIFSAVEALIDEFVESKALLDKEELCSVCEKYIWGIPQGADYLRATQARATETRRWTSTRDETLSNILLFGDLDALQFYAEDDNVPSKENPKAVWREDIGLPSGTLFQLLTRPSCHICMLVLHLLSPLPIKSFLAWALDQPLATLHGIQYSMQYQRGERILVRSLQPGASFWHSVGHIETHFDDRQSSDQSMAWKSSNLSKRTHMNSSWVRSTTVDVPLIQSWLERCDQTHIHCANIRSLGSQDATMKIRLVDVGQYCIVDSTLSEQYFALSYVWGGVRRLFSNVENIDALREKGSLRDRAPSIPRTVLDAIKLVSKLGYRYLWVDSLCIVQDLASEKHDQVAMMHKIYAAAYATIVQQTGSDANAGLPGVRAGSRSFISTKTRIGNHIMMATANHALPRILSSSIHSTRGWTLQEVLMSTRCLHFFSKQLTFVCGEEWAQDWNARTLALEKKDD</sequence>
<accession>A0A9P9IUZ4</accession>
<comment type="caution">
    <text evidence="2">The sequence shown here is derived from an EMBL/GenBank/DDBJ whole genome shotgun (WGS) entry which is preliminary data.</text>
</comment>
<reference evidence="2" key="1">
    <citation type="journal article" date="2021" name="Nat. Commun.">
        <title>Genetic determinants of endophytism in the Arabidopsis root mycobiome.</title>
        <authorList>
            <person name="Mesny F."/>
            <person name="Miyauchi S."/>
            <person name="Thiergart T."/>
            <person name="Pickel B."/>
            <person name="Atanasova L."/>
            <person name="Karlsson M."/>
            <person name="Huettel B."/>
            <person name="Barry K.W."/>
            <person name="Haridas S."/>
            <person name="Chen C."/>
            <person name="Bauer D."/>
            <person name="Andreopoulos W."/>
            <person name="Pangilinan J."/>
            <person name="LaButti K."/>
            <person name="Riley R."/>
            <person name="Lipzen A."/>
            <person name="Clum A."/>
            <person name="Drula E."/>
            <person name="Henrissat B."/>
            <person name="Kohler A."/>
            <person name="Grigoriev I.V."/>
            <person name="Martin F.M."/>
            <person name="Hacquard S."/>
        </authorList>
    </citation>
    <scope>NUCLEOTIDE SEQUENCE</scope>
    <source>
        <strain evidence="2">MPI-CAGE-CH-0243</strain>
    </source>
</reference>
<gene>
    <name evidence="2" type="ORF">B0J11DRAFT_455246</name>
</gene>
<feature type="domain" description="Heterokaryon incompatibility" evidence="1">
    <location>
        <begin position="322"/>
        <end position="470"/>
    </location>
</feature>
<dbReference type="AlphaFoldDB" id="A0A9P9IUZ4"/>
<evidence type="ECO:0000313" key="3">
    <source>
        <dbReference type="Proteomes" id="UP000700596"/>
    </source>
</evidence>
<dbReference type="Pfam" id="PF06985">
    <property type="entry name" value="HET"/>
    <property type="match status" value="1"/>
</dbReference>
<evidence type="ECO:0000313" key="2">
    <source>
        <dbReference type="EMBL" id="KAH7131809.1"/>
    </source>
</evidence>
<dbReference type="PANTHER" id="PTHR33112:SF12">
    <property type="entry name" value="HETEROKARYON INCOMPATIBILITY DOMAIN-CONTAINING PROTEIN"/>
    <property type="match status" value="1"/>
</dbReference>